<evidence type="ECO:0000256" key="3">
    <source>
        <dbReference type="ARBA" id="ARBA00022692"/>
    </source>
</evidence>
<dbReference type="GO" id="GO:0016020">
    <property type="term" value="C:membrane"/>
    <property type="evidence" value="ECO:0007669"/>
    <property type="project" value="UniProtKB-SubCell"/>
</dbReference>
<evidence type="ECO:0000256" key="4">
    <source>
        <dbReference type="ARBA" id="ARBA00022927"/>
    </source>
</evidence>
<keyword evidence="7 8" id="KW-0472">Membrane</keyword>
<dbReference type="GO" id="GO:0009306">
    <property type="term" value="P:protein secretion"/>
    <property type="evidence" value="ECO:0007669"/>
    <property type="project" value="InterPro"/>
</dbReference>
<comment type="subcellular location">
    <subcellularLocation>
        <location evidence="1">Membrane</location>
    </subcellularLocation>
</comment>
<keyword evidence="5 8" id="KW-1133">Transmembrane helix</keyword>
<dbReference type="Gene3D" id="1.20.5.1030">
    <property type="entry name" value="Preprotein translocase secy subunit"/>
    <property type="match status" value="1"/>
</dbReference>
<name>A0A6P1LN57_MALIO</name>
<evidence type="ECO:0000256" key="6">
    <source>
        <dbReference type="ARBA" id="ARBA00023010"/>
    </source>
</evidence>
<dbReference type="GO" id="GO:0006605">
    <property type="term" value="P:protein targeting"/>
    <property type="evidence" value="ECO:0007669"/>
    <property type="project" value="InterPro"/>
</dbReference>
<dbReference type="EMBL" id="CP033512">
    <property type="protein sequence ID" value="QHG89952.1"/>
    <property type="molecule type" value="Genomic_DNA"/>
</dbReference>
<gene>
    <name evidence="9" type="primary">secE</name>
    <name evidence="9" type="ORF">EER00_03600</name>
</gene>
<sequence length="111" mass="12799">MEDKKNKDNQELVLTDIYTNDEDVEISKEERVETIVEEKKKNKIKKNKVKKQGLSLKLKTFFFGLGKEFERMSWTSKSDLIKNFIVVICIVVILTAIFTGVGIGMQKLLSL</sequence>
<keyword evidence="4" id="KW-0653">Protein transport</keyword>
<dbReference type="GO" id="GO:0008320">
    <property type="term" value="F:protein transmembrane transporter activity"/>
    <property type="evidence" value="ECO:0007669"/>
    <property type="project" value="InterPro"/>
</dbReference>
<evidence type="ECO:0000313" key="10">
    <source>
        <dbReference type="Proteomes" id="UP000464283"/>
    </source>
</evidence>
<dbReference type="InterPro" id="IPR001901">
    <property type="entry name" value="Translocase_SecE/Sec61-g"/>
</dbReference>
<feature type="transmembrane region" description="Helical" evidence="8">
    <location>
        <begin position="80"/>
        <end position="105"/>
    </location>
</feature>
<protein>
    <submittedName>
        <fullName evidence="9">Preprotein translocase subunit SecE</fullName>
    </submittedName>
</protein>
<dbReference type="RefSeq" id="WP_129692500.1">
    <property type="nucleotide sequence ID" value="NZ_CP033512.2"/>
</dbReference>
<dbReference type="NCBIfam" id="TIGR00964">
    <property type="entry name" value="secE_bact"/>
    <property type="match status" value="1"/>
</dbReference>
<evidence type="ECO:0000256" key="5">
    <source>
        <dbReference type="ARBA" id="ARBA00022989"/>
    </source>
</evidence>
<dbReference type="Pfam" id="PF00584">
    <property type="entry name" value="SecE"/>
    <property type="match status" value="1"/>
</dbReference>
<dbReference type="Proteomes" id="UP000464283">
    <property type="component" value="Chromosome"/>
</dbReference>
<evidence type="ECO:0000256" key="8">
    <source>
        <dbReference type="SAM" id="Phobius"/>
    </source>
</evidence>
<dbReference type="GeneID" id="96866262"/>
<evidence type="ECO:0000256" key="7">
    <source>
        <dbReference type="ARBA" id="ARBA00023136"/>
    </source>
</evidence>
<evidence type="ECO:0000256" key="2">
    <source>
        <dbReference type="ARBA" id="ARBA00022448"/>
    </source>
</evidence>
<keyword evidence="2" id="KW-0813">Transport</keyword>
<organism evidence="9 10">
    <name type="scientific">Malacoplasma iowae 695</name>
    <dbReference type="NCBI Taxonomy" id="1048830"/>
    <lineage>
        <taxon>Bacteria</taxon>
        <taxon>Bacillati</taxon>
        <taxon>Mycoplasmatota</taxon>
        <taxon>Mycoplasmoidales</taxon>
        <taxon>Mycoplasmoidaceae</taxon>
        <taxon>Malacoplasma</taxon>
    </lineage>
</organism>
<reference evidence="10" key="1">
    <citation type="submission" date="2018-11" db="EMBL/GenBank/DDBJ databases">
        <title>The first complete genome sequence of Mycoplasma iowae strain 695.</title>
        <authorList>
            <person name="Ghanem M."/>
            <person name="El-Gazzar M."/>
        </authorList>
    </citation>
    <scope>NUCLEOTIDE SEQUENCE [LARGE SCALE GENOMIC DNA]</scope>
    <source>
        <strain evidence="10">695</strain>
    </source>
</reference>
<dbReference type="AlphaFoldDB" id="A0A6P1LN57"/>
<accession>A0A6P1LN57</accession>
<dbReference type="GO" id="GO:0006886">
    <property type="term" value="P:intracellular protein transport"/>
    <property type="evidence" value="ECO:0007669"/>
    <property type="project" value="InterPro"/>
</dbReference>
<keyword evidence="3 8" id="KW-0812">Transmembrane</keyword>
<evidence type="ECO:0000313" key="9">
    <source>
        <dbReference type="EMBL" id="QHG89952.1"/>
    </source>
</evidence>
<proteinExistence type="predicted"/>
<dbReference type="InterPro" id="IPR005807">
    <property type="entry name" value="SecE_bac"/>
</dbReference>
<keyword evidence="6" id="KW-0811">Translocation</keyword>
<dbReference type="KEGG" id="miw:EER00_03600"/>
<evidence type="ECO:0000256" key="1">
    <source>
        <dbReference type="ARBA" id="ARBA00004370"/>
    </source>
</evidence>
<dbReference type="InterPro" id="IPR038379">
    <property type="entry name" value="SecE_sf"/>
</dbReference>